<sequence>MLDRLFPTTMAMTILLRLKRIRDMTKEKTDTACKLSYPYTFVFVYETAM</sequence>
<accession>A0AAP0HI15</accession>
<gene>
    <name evidence="1" type="ORF">Sjap_025537</name>
</gene>
<reference evidence="1 2" key="1">
    <citation type="submission" date="2024-01" db="EMBL/GenBank/DDBJ databases">
        <title>Genome assemblies of Stephania.</title>
        <authorList>
            <person name="Yang L."/>
        </authorList>
    </citation>
    <scope>NUCLEOTIDE SEQUENCE [LARGE SCALE GENOMIC DNA]</scope>
    <source>
        <strain evidence="1">QJT</strain>
        <tissue evidence="1">Leaf</tissue>
    </source>
</reference>
<dbReference type="Proteomes" id="UP001417504">
    <property type="component" value="Unassembled WGS sequence"/>
</dbReference>
<evidence type="ECO:0000313" key="2">
    <source>
        <dbReference type="Proteomes" id="UP001417504"/>
    </source>
</evidence>
<protein>
    <submittedName>
        <fullName evidence="1">Uncharacterized protein</fullName>
    </submittedName>
</protein>
<organism evidence="1 2">
    <name type="scientific">Stephania japonica</name>
    <dbReference type="NCBI Taxonomy" id="461633"/>
    <lineage>
        <taxon>Eukaryota</taxon>
        <taxon>Viridiplantae</taxon>
        <taxon>Streptophyta</taxon>
        <taxon>Embryophyta</taxon>
        <taxon>Tracheophyta</taxon>
        <taxon>Spermatophyta</taxon>
        <taxon>Magnoliopsida</taxon>
        <taxon>Ranunculales</taxon>
        <taxon>Menispermaceae</taxon>
        <taxon>Menispermoideae</taxon>
        <taxon>Cissampelideae</taxon>
        <taxon>Stephania</taxon>
    </lineage>
</organism>
<name>A0AAP0HI15_9MAGN</name>
<proteinExistence type="predicted"/>
<evidence type="ECO:0000313" key="1">
    <source>
        <dbReference type="EMBL" id="KAK9085126.1"/>
    </source>
</evidence>
<dbReference type="EMBL" id="JBBNAE010000011">
    <property type="protein sequence ID" value="KAK9085126.1"/>
    <property type="molecule type" value="Genomic_DNA"/>
</dbReference>
<keyword evidence="2" id="KW-1185">Reference proteome</keyword>
<comment type="caution">
    <text evidence="1">The sequence shown here is derived from an EMBL/GenBank/DDBJ whole genome shotgun (WGS) entry which is preliminary data.</text>
</comment>
<dbReference type="AlphaFoldDB" id="A0AAP0HI15"/>